<dbReference type="Pfam" id="PF16215">
    <property type="entry name" value="DUF4876"/>
    <property type="match status" value="1"/>
</dbReference>
<dbReference type="InterPro" id="IPR032627">
    <property type="entry name" value="DUF4876"/>
</dbReference>
<evidence type="ECO:0000313" key="2">
    <source>
        <dbReference type="Proteomes" id="UP001210978"/>
    </source>
</evidence>
<dbReference type="RefSeq" id="WP_271149360.1">
    <property type="nucleotide sequence ID" value="NZ_CP115859.1"/>
</dbReference>
<sequence length="461" mass="50780">MKQLFSFLAILILLFSCRDDDFGNNSNTLQPTNFKVEVKYEASYNDANNNPRRSKNATVVLVNNNSGDTYTISTDANGFANFSNVIPGTYKITVSKKMLADEFFSTFNYVSPADEINFNGTQEGAIVNINVQSTVIELKTARVGDLLIKQIYYAGSHATQGASFRDQFIELYNNSNEVIYADGLYIGQLYGKVNTTFIPSYTLANGQFDWSKSIGMTMGSAANTDYVYADYVIRIPGTGTQYPILPGESIVIAANGVNHKSPLVDNTGTPISIQNPALTVDLSSSNFEVYLGDFNLSIGQPVYKFDIQNPAVKDMEIAYWGRTGYWSPNNDLLMDNPGRDSFIIFKMAKDEFSALPDYSDPSVTNITTSTRFFKQIPNSVIIDGVDLQHFNPNSQRPKMLNASIDASSINCDASFNSQAVIRKTKTTVPIPGGGSRKVLEDTNNSANDFVKQQANPRGFAL</sequence>
<evidence type="ECO:0000313" key="1">
    <source>
        <dbReference type="EMBL" id="WBV61059.1"/>
    </source>
</evidence>
<reference evidence="1 2" key="1">
    <citation type="submission" date="2023-01" db="EMBL/GenBank/DDBJ databases">
        <title>Complete genome of Chryseobacterium camelliae VAN22-5A.</title>
        <authorList>
            <person name="Zong G."/>
            <person name="Cao G."/>
        </authorList>
    </citation>
    <scope>NUCLEOTIDE SEQUENCE [LARGE SCALE GENOMIC DNA]</scope>
    <source>
        <strain evidence="1 2">VAN22-5A</strain>
    </source>
</reference>
<protein>
    <submittedName>
        <fullName evidence="1">DUF4876 domain-containing protein</fullName>
    </submittedName>
</protein>
<name>A0ABY7QP02_9FLAO</name>
<organism evidence="1 2">
    <name type="scientific">Chryseobacterium camelliae</name>
    <dbReference type="NCBI Taxonomy" id="1265445"/>
    <lineage>
        <taxon>Bacteria</taxon>
        <taxon>Pseudomonadati</taxon>
        <taxon>Bacteroidota</taxon>
        <taxon>Flavobacteriia</taxon>
        <taxon>Flavobacteriales</taxon>
        <taxon>Weeksellaceae</taxon>
        <taxon>Chryseobacterium group</taxon>
        <taxon>Chryseobacterium</taxon>
    </lineage>
</organism>
<accession>A0ABY7QP02</accession>
<proteinExistence type="predicted"/>
<keyword evidence="2" id="KW-1185">Reference proteome</keyword>
<gene>
    <name evidence="1" type="ORF">PFY12_02805</name>
</gene>
<dbReference type="PROSITE" id="PS51257">
    <property type="entry name" value="PROKAR_LIPOPROTEIN"/>
    <property type="match status" value="1"/>
</dbReference>
<dbReference type="EMBL" id="CP115859">
    <property type="protein sequence ID" value="WBV61059.1"/>
    <property type="molecule type" value="Genomic_DNA"/>
</dbReference>
<dbReference type="SUPFAM" id="SSF49478">
    <property type="entry name" value="Cna protein B-type domain"/>
    <property type="match status" value="1"/>
</dbReference>
<dbReference type="Proteomes" id="UP001210978">
    <property type="component" value="Chromosome"/>
</dbReference>
<dbReference type="Gene3D" id="2.60.40.10">
    <property type="entry name" value="Immunoglobulins"/>
    <property type="match status" value="1"/>
</dbReference>
<dbReference type="InterPro" id="IPR013783">
    <property type="entry name" value="Ig-like_fold"/>
</dbReference>